<comment type="caution">
    <text evidence="2">The sequence shown here is derived from an EMBL/GenBank/DDBJ whole genome shotgun (WGS) entry which is preliminary data.</text>
</comment>
<sequence>MPDMTSASTTNASGSQPTKKNTQGPCRQLKAAKVTRVTNERIMIEYDDQHRAAPTTEQHSALDHDIGHVVRSNGSLGRRYRTRRTTISTTSTTICWRTSTGSSLNNTSSGRATYTNILRRLLIHMLLWRKVARRSLRIGKKIGCGSAMKVKANKINLEKKTLLHHSGSRPFSYRMKAQWQAMMMEKRQLVLQELASQLSPETLIEYVDPLEDARFQILTNTLD</sequence>
<protein>
    <submittedName>
        <fullName evidence="2">Uncharacterized protein</fullName>
    </submittedName>
</protein>
<gene>
    <name evidence="2" type="ORF">C1H46_004198</name>
</gene>
<feature type="compositionally biased region" description="Polar residues" evidence="1">
    <location>
        <begin position="1"/>
        <end position="25"/>
    </location>
</feature>
<name>A0A540NGT0_MALBA</name>
<dbReference type="Proteomes" id="UP000315295">
    <property type="component" value="Unassembled WGS sequence"/>
</dbReference>
<dbReference type="EMBL" id="VIEB01000045">
    <property type="protein sequence ID" value="TQE10226.1"/>
    <property type="molecule type" value="Genomic_DNA"/>
</dbReference>
<reference evidence="2 3" key="1">
    <citation type="journal article" date="2019" name="G3 (Bethesda)">
        <title>Sequencing of a Wild Apple (Malus baccata) Genome Unravels the Differences Between Cultivated and Wild Apple Species Regarding Disease Resistance and Cold Tolerance.</title>
        <authorList>
            <person name="Chen X."/>
        </authorList>
    </citation>
    <scope>NUCLEOTIDE SEQUENCE [LARGE SCALE GENOMIC DNA]</scope>
    <source>
        <strain evidence="3">cv. Shandingzi</strain>
        <tissue evidence="2">Leaves</tissue>
    </source>
</reference>
<keyword evidence="3" id="KW-1185">Reference proteome</keyword>
<evidence type="ECO:0000313" key="2">
    <source>
        <dbReference type="EMBL" id="TQE10226.1"/>
    </source>
</evidence>
<proteinExistence type="predicted"/>
<evidence type="ECO:0000313" key="3">
    <source>
        <dbReference type="Proteomes" id="UP000315295"/>
    </source>
</evidence>
<accession>A0A540NGT0</accession>
<feature type="region of interest" description="Disordered" evidence="1">
    <location>
        <begin position="1"/>
        <end position="29"/>
    </location>
</feature>
<dbReference type="AlphaFoldDB" id="A0A540NGT0"/>
<organism evidence="2 3">
    <name type="scientific">Malus baccata</name>
    <name type="common">Siberian crab apple</name>
    <name type="synonym">Pyrus baccata</name>
    <dbReference type="NCBI Taxonomy" id="106549"/>
    <lineage>
        <taxon>Eukaryota</taxon>
        <taxon>Viridiplantae</taxon>
        <taxon>Streptophyta</taxon>
        <taxon>Embryophyta</taxon>
        <taxon>Tracheophyta</taxon>
        <taxon>Spermatophyta</taxon>
        <taxon>Magnoliopsida</taxon>
        <taxon>eudicotyledons</taxon>
        <taxon>Gunneridae</taxon>
        <taxon>Pentapetalae</taxon>
        <taxon>rosids</taxon>
        <taxon>fabids</taxon>
        <taxon>Rosales</taxon>
        <taxon>Rosaceae</taxon>
        <taxon>Amygdaloideae</taxon>
        <taxon>Maleae</taxon>
        <taxon>Malus</taxon>
    </lineage>
</organism>
<evidence type="ECO:0000256" key="1">
    <source>
        <dbReference type="SAM" id="MobiDB-lite"/>
    </source>
</evidence>